<dbReference type="CDD" id="cd14707">
    <property type="entry name" value="bZIP_plant_BZIP46"/>
    <property type="match status" value="1"/>
</dbReference>
<dbReference type="PROSITE" id="PS00036">
    <property type="entry name" value="BZIP_BASIC"/>
    <property type="match status" value="1"/>
</dbReference>
<dbReference type="PANTHER" id="PTHR22952:SF446">
    <property type="entry name" value="ABSCISIC ACID-INSENSITIVE 5-LIKE PROTEIN 5-RELATED"/>
    <property type="match status" value="1"/>
</dbReference>
<dbReference type="FunFam" id="1.20.5.170:FF:000036">
    <property type="entry name" value="ABSCISIC ACID-INSENSITIVE 5-like protein 2"/>
    <property type="match status" value="1"/>
</dbReference>
<reference evidence="7" key="1">
    <citation type="submission" date="2024-07" db="EMBL/GenBank/DDBJ databases">
        <title>Two chromosome-level genome assemblies of Korean endemic species Abeliophyllum distichum and Forsythia ovata (Oleaceae).</title>
        <authorList>
            <person name="Jang H."/>
        </authorList>
    </citation>
    <scope>NUCLEOTIDE SEQUENCE [LARGE SCALE GENOMIC DNA]</scope>
</reference>
<dbReference type="AlphaFoldDB" id="A0ABD1SBW9"/>
<dbReference type="Gene3D" id="1.20.5.170">
    <property type="match status" value="1"/>
</dbReference>
<dbReference type="GO" id="GO:0003677">
    <property type="term" value="F:DNA binding"/>
    <property type="evidence" value="ECO:0007669"/>
    <property type="project" value="UniProtKB-KW"/>
</dbReference>
<comment type="subcellular location">
    <subcellularLocation>
        <location evidence="1">Nucleus</location>
    </subcellularLocation>
</comment>
<dbReference type="Pfam" id="PF00170">
    <property type="entry name" value="bZIP_1"/>
    <property type="match status" value="1"/>
</dbReference>
<accession>A0ABD1SBW9</accession>
<evidence type="ECO:0000256" key="4">
    <source>
        <dbReference type="SAM" id="Coils"/>
    </source>
</evidence>
<dbReference type="Proteomes" id="UP001604336">
    <property type="component" value="Unassembled WGS sequence"/>
</dbReference>
<protein>
    <submittedName>
        <fullName evidence="6">ABSCISIC ACID-INSENSITIVE 5-like protein 5</fullName>
    </submittedName>
</protein>
<evidence type="ECO:0000256" key="1">
    <source>
        <dbReference type="ARBA" id="ARBA00004123"/>
    </source>
</evidence>
<gene>
    <name evidence="6" type="ORF">Adt_23808</name>
</gene>
<comment type="caution">
    <text evidence="6">The sequence shown here is derived from an EMBL/GenBank/DDBJ whole genome shotgun (WGS) entry which is preliminary data.</text>
</comment>
<dbReference type="PANTHER" id="PTHR22952">
    <property type="entry name" value="CAMP-RESPONSE ELEMENT BINDING PROTEIN-RELATED"/>
    <property type="match status" value="1"/>
</dbReference>
<evidence type="ECO:0000313" key="7">
    <source>
        <dbReference type="Proteomes" id="UP001604336"/>
    </source>
</evidence>
<evidence type="ECO:0000256" key="3">
    <source>
        <dbReference type="ARBA" id="ARBA00023242"/>
    </source>
</evidence>
<dbReference type="PROSITE" id="PS50217">
    <property type="entry name" value="BZIP"/>
    <property type="match status" value="1"/>
</dbReference>
<dbReference type="InterPro" id="IPR046347">
    <property type="entry name" value="bZIP_sf"/>
</dbReference>
<keyword evidence="3" id="KW-0539">Nucleus</keyword>
<keyword evidence="7" id="KW-1185">Reference proteome</keyword>
<organism evidence="6 7">
    <name type="scientific">Abeliophyllum distichum</name>
    <dbReference type="NCBI Taxonomy" id="126358"/>
    <lineage>
        <taxon>Eukaryota</taxon>
        <taxon>Viridiplantae</taxon>
        <taxon>Streptophyta</taxon>
        <taxon>Embryophyta</taxon>
        <taxon>Tracheophyta</taxon>
        <taxon>Spermatophyta</taxon>
        <taxon>Magnoliopsida</taxon>
        <taxon>eudicotyledons</taxon>
        <taxon>Gunneridae</taxon>
        <taxon>Pentapetalae</taxon>
        <taxon>asterids</taxon>
        <taxon>lamiids</taxon>
        <taxon>Lamiales</taxon>
        <taxon>Oleaceae</taxon>
        <taxon>Forsythieae</taxon>
        <taxon>Abeliophyllum</taxon>
    </lineage>
</organism>
<dbReference type="SUPFAM" id="SSF57959">
    <property type="entry name" value="Leucine zipper domain"/>
    <property type="match status" value="1"/>
</dbReference>
<proteinExistence type="predicted"/>
<sequence>MMPQREPTLGEMTLEDFLMRAGVVREDTQLAGKPNDIGFFGNLAFTGDNLVPGFGYQNAGRNVGLMDNRIPENSNDIAMQSTNIPLNVNGVRSTTHSQQSRQQLLPKQPVLPYRAPMGISSSDQFGSPIIRGGIGRVSDSGMNNNLVQSATLQSGGVGMVGLGSGVGGAATGSPVLSSDGLAKSNGDASSLSPVPYMFSGGLRGRRGGALEKVVERRQKRMIKNRESAARSRARKQAYNMELEAEVAQLKEENQELRRKLAETMEMQRSQVLEMMNHQAGKQKTMLEADSDGPVVKCVTGLVAEIHL</sequence>
<evidence type="ECO:0000313" key="6">
    <source>
        <dbReference type="EMBL" id="KAL2498258.1"/>
    </source>
</evidence>
<feature type="coiled-coil region" evidence="4">
    <location>
        <begin position="232"/>
        <end position="269"/>
    </location>
</feature>
<name>A0ABD1SBW9_9LAMI</name>
<dbReference type="InterPro" id="IPR043452">
    <property type="entry name" value="BZIP46-like"/>
</dbReference>
<dbReference type="EMBL" id="JBFOLK010000007">
    <property type="protein sequence ID" value="KAL2498258.1"/>
    <property type="molecule type" value="Genomic_DNA"/>
</dbReference>
<keyword evidence="4" id="KW-0175">Coiled coil</keyword>
<dbReference type="InterPro" id="IPR004827">
    <property type="entry name" value="bZIP"/>
</dbReference>
<evidence type="ECO:0000259" key="5">
    <source>
        <dbReference type="PROSITE" id="PS50217"/>
    </source>
</evidence>
<keyword evidence="2" id="KW-0238">DNA-binding</keyword>
<dbReference type="GO" id="GO:0005634">
    <property type="term" value="C:nucleus"/>
    <property type="evidence" value="ECO:0007669"/>
    <property type="project" value="UniProtKB-SubCell"/>
</dbReference>
<dbReference type="SMART" id="SM00338">
    <property type="entry name" value="BRLZ"/>
    <property type="match status" value="1"/>
</dbReference>
<evidence type="ECO:0000256" key="2">
    <source>
        <dbReference type="ARBA" id="ARBA00023125"/>
    </source>
</evidence>
<feature type="domain" description="BZIP" evidence="5">
    <location>
        <begin position="214"/>
        <end position="262"/>
    </location>
</feature>